<organism evidence="1 2">
    <name type="scientific">Peronosclerospora sorghi</name>
    <dbReference type="NCBI Taxonomy" id="230839"/>
    <lineage>
        <taxon>Eukaryota</taxon>
        <taxon>Sar</taxon>
        <taxon>Stramenopiles</taxon>
        <taxon>Oomycota</taxon>
        <taxon>Peronosporomycetes</taxon>
        <taxon>Peronosporales</taxon>
        <taxon>Peronosporaceae</taxon>
        <taxon>Peronosclerospora</taxon>
    </lineage>
</organism>
<dbReference type="EMBL" id="CM047592">
    <property type="protein sequence ID" value="KAI9917721.1"/>
    <property type="molecule type" value="Genomic_DNA"/>
</dbReference>
<proteinExistence type="predicted"/>
<keyword evidence="2" id="KW-1185">Reference proteome</keyword>
<comment type="caution">
    <text evidence="1">The sequence shown here is derived from an EMBL/GenBank/DDBJ whole genome shotgun (WGS) entry which is preliminary data.</text>
</comment>
<gene>
    <name evidence="1" type="ORF">PsorP6_013374</name>
</gene>
<dbReference type="Proteomes" id="UP001163321">
    <property type="component" value="Chromosome 13"/>
</dbReference>
<protein>
    <submittedName>
        <fullName evidence="1">Uncharacterized protein</fullName>
    </submittedName>
</protein>
<sequence length="56" mass="6604">MVLTFEKRFLRSTPPFSSPPSGYKNRIPQIDVVVEKRQHDHKTLEHLRRVAFLKTA</sequence>
<evidence type="ECO:0000313" key="1">
    <source>
        <dbReference type="EMBL" id="KAI9917721.1"/>
    </source>
</evidence>
<accession>A0ACC0WJ21</accession>
<evidence type="ECO:0000313" key="2">
    <source>
        <dbReference type="Proteomes" id="UP001163321"/>
    </source>
</evidence>
<name>A0ACC0WJ21_9STRA</name>
<reference evidence="1 2" key="1">
    <citation type="journal article" date="2022" name="bioRxiv">
        <title>The genome of the oomycete Peronosclerospora sorghi, a cosmopolitan pathogen of maize and sorghum, is inflated with dispersed pseudogenes.</title>
        <authorList>
            <person name="Fletcher K."/>
            <person name="Martin F."/>
            <person name="Isakeit T."/>
            <person name="Cavanaugh K."/>
            <person name="Magill C."/>
            <person name="Michelmore R."/>
        </authorList>
    </citation>
    <scope>NUCLEOTIDE SEQUENCE [LARGE SCALE GENOMIC DNA]</scope>
    <source>
        <strain evidence="1">P6</strain>
    </source>
</reference>